<feature type="region of interest" description="Disordered" evidence="1">
    <location>
        <begin position="71"/>
        <end position="149"/>
    </location>
</feature>
<dbReference type="InParanoid" id="A0A0C2WZJ7"/>
<reference evidence="2 3" key="1">
    <citation type="submission" date="2014-04" db="EMBL/GenBank/DDBJ databases">
        <title>Evolutionary Origins and Diversification of the Mycorrhizal Mutualists.</title>
        <authorList>
            <consortium name="DOE Joint Genome Institute"/>
            <consortium name="Mycorrhizal Genomics Consortium"/>
            <person name="Kohler A."/>
            <person name="Kuo A."/>
            <person name="Nagy L.G."/>
            <person name="Floudas D."/>
            <person name="Copeland A."/>
            <person name="Barry K.W."/>
            <person name="Cichocki N."/>
            <person name="Veneault-Fourrey C."/>
            <person name="LaButti K."/>
            <person name="Lindquist E.A."/>
            <person name="Lipzen A."/>
            <person name="Lundell T."/>
            <person name="Morin E."/>
            <person name="Murat C."/>
            <person name="Riley R."/>
            <person name="Ohm R."/>
            <person name="Sun H."/>
            <person name="Tunlid A."/>
            <person name="Henrissat B."/>
            <person name="Grigoriev I.V."/>
            <person name="Hibbett D.S."/>
            <person name="Martin F."/>
        </authorList>
    </citation>
    <scope>NUCLEOTIDE SEQUENCE [LARGE SCALE GENOMIC DNA]</scope>
    <source>
        <strain evidence="2 3">Koide BX008</strain>
    </source>
</reference>
<evidence type="ECO:0000313" key="3">
    <source>
        <dbReference type="Proteomes" id="UP000054549"/>
    </source>
</evidence>
<dbReference type="AlphaFoldDB" id="A0A0C2WZJ7"/>
<name>A0A0C2WZJ7_AMAMK</name>
<dbReference type="OrthoDB" id="3232876at2759"/>
<sequence>MNAVCLSEEPTERATILDDSLSPSLPDVPATGAVASRCESKQPTAAELTKYGIKVRDFAIESTLPPIAPVYLHPTQIQPNPGVSRPYQEAGDGRKHPRQSLTQPFGVTRQRGFVDLRDYDTDDWDNSIYTPSQPPLSYSHWQAQGSEGY</sequence>
<evidence type="ECO:0000256" key="1">
    <source>
        <dbReference type="SAM" id="MobiDB-lite"/>
    </source>
</evidence>
<dbReference type="Proteomes" id="UP000054549">
    <property type="component" value="Unassembled WGS sequence"/>
</dbReference>
<gene>
    <name evidence="2" type="ORF">M378DRAFT_9505</name>
</gene>
<protein>
    <submittedName>
        <fullName evidence="2">Uncharacterized protein</fullName>
    </submittedName>
</protein>
<accession>A0A0C2WZJ7</accession>
<feature type="non-terminal residue" evidence="2">
    <location>
        <position position="149"/>
    </location>
</feature>
<organism evidence="2 3">
    <name type="scientific">Amanita muscaria (strain Koide BX008)</name>
    <dbReference type="NCBI Taxonomy" id="946122"/>
    <lineage>
        <taxon>Eukaryota</taxon>
        <taxon>Fungi</taxon>
        <taxon>Dikarya</taxon>
        <taxon>Basidiomycota</taxon>
        <taxon>Agaricomycotina</taxon>
        <taxon>Agaricomycetes</taxon>
        <taxon>Agaricomycetidae</taxon>
        <taxon>Agaricales</taxon>
        <taxon>Pluteineae</taxon>
        <taxon>Amanitaceae</taxon>
        <taxon>Amanita</taxon>
    </lineage>
</organism>
<feature type="compositionally biased region" description="Polar residues" evidence="1">
    <location>
        <begin position="127"/>
        <end position="149"/>
    </location>
</feature>
<keyword evidence="3" id="KW-1185">Reference proteome</keyword>
<dbReference type="HOGENOM" id="CLU_117709_0_0_1"/>
<dbReference type="EMBL" id="KN818232">
    <property type="protein sequence ID" value="KIL67257.1"/>
    <property type="molecule type" value="Genomic_DNA"/>
</dbReference>
<evidence type="ECO:0000313" key="2">
    <source>
        <dbReference type="EMBL" id="KIL67257.1"/>
    </source>
</evidence>
<proteinExistence type="predicted"/>